<organism evidence="2 3">
    <name type="scientific">Ditylenchus destructor</name>
    <dbReference type="NCBI Taxonomy" id="166010"/>
    <lineage>
        <taxon>Eukaryota</taxon>
        <taxon>Metazoa</taxon>
        <taxon>Ecdysozoa</taxon>
        <taxon>Nematoda</taxon>
        <taxon>Chromadorea</taxon>
        <taxon>Rhabditida</taxon>
        <taxon>Tylenchina</taxon>
        <taxon>Tylenchomorpha</taxon>
        <taxon>Sphaerularioidea</taxon>
        <taxon>Anguinidae</taxon>
        <taxon>Anguininae</taxon>
        <taxon>Ditylenchus</taxon>
    </lineage>
</organism>
<dbReference type="AlphaFoldDB" id="A0AAD4NDZ5"/>
<proteinExistence type="predicted"/>
<evidence type="ECO:0000313" key="3">
    <source>
        <dbReference type="Proteomes" id="UP001201812"/>
    </source>
</evidence>
<feature type="compositionally biased region" description="Low complexity" evidence="1">
    <location>
        <begin position="305"/>
        <end position="317"/>
    </location>
</feature>
<protein>
    <submittedName>
        <fullName evidence="2">Uncharacterized protein</fullName>
    </submittedName>
</protein>
<reference evidence="2" key="1">
    <citation type="submission" date="2022-01" db="EMBL/GenBank/DDBJ databases">
        <title>Genome Sequence Resource for Two Populations of Ditylenchus destructor, the Migratory Endoparasitic Phytonematode.</title>
        <authorList>
            <person name="Zhang H."/>
            <person name="Lin R."/>
            <person name="Xie B."/>
        </authorList>
    </citation>
    <scope>NUCLEOTIDE SEQUENCE</scope>
    <source>
        <strain evidence="2">BazhouSP</strain>
    </source>
</reference>
<name>A0AAD4NDZ5_9BILA</name>
<sequence length="331" mass="36835">MENVWVQRMVNNDSTQENPFDDPCLDDEAKRKLIAAYGPTCSRIQTMIAEGNLKRIEIFDTVVTKEELEKFAKTVPFFGGSDIEEESEEIPQCCTLCGNISHTSRNCNNLGKNQKNSAPRDNLKHQSCDSISTRSESRESSVKDVPVKSKWSIVIHPGSCSNYVQVPMPKPASEKPTIRLRSQLSSSNASQRDDSGKRSRKKSKYIRSDSEDSDQASDMENIFATPSLASNVKIKRKENVVDHISHDSNCIKDNKEHDDDMHLQMELGVLEQLQYVHLDSDAFVELKLGDNDVAENGCNTDATVGDSLSDSSNFSGSMCDGVKQTNSPENC</sequence>
<feature type="region of interest" description="Disordered" evidence="1">
    <location>
        <begin position="162"/>
        <end position="218"/>
    </location>
</feature>
<feature type="region of interest" description="Disordered" evidence="1">
    <location>
        <begin position="111"/>
        <end position="143"/>
    </location>
</feature>
<gene>
    <name evidence="2" type="ORF">DdX_00575</name>
</gene>
<dbReference type="Proteomes" id="UP001201812">
    <property type="component" value="Unassembled WGS sequence"/>
</dbReference>
<accession>A0AAD4NDZ5</accession>
<feature type="region of interest" description="Disordered" evidence="1">
    <location>
        <begin position="302"/>
        <end position="331"/>
    </location>
</feature>
<feature type="compositionally biased region" description="Polar residues" evidence="1">
    <location>
        <begin position="180"/>
        <end position="189"/>
    </location>
</feature>
<dbReference type="EMBL" id="JAKKPZ010000001">
    <property type="protein sequence ID" value="KAI1728397.1"/>
    <property type="molecule type" value="Genomic_DNA"/>
</dbReference>
<evidence type="ECO:0000313" key="2">
    <source>
        <dbReference type="EMBL" id="KAI1728397.1"/>
    </source>
</evidence>
<keyword evidence="3" id="KW-1185">Reference proteome</keyword>
<comment type="caution">
    <text evidence="2">The sequence shown here is derived from an EMBL/GenBank/DDBJ whole genome shotgun (WGS) entry which is preliminary data.</text>
</comment>
<evidence type="ECO:0000256" key="1">
    <source>
        <dbReference type="SAM" id="MobiDB-lite"/>
    </source>
</evidence>